<accession>A0A1F6XLE6</accession>
<dbReference type="EMBL" id="MFUX01000003">
    <property type="protein sequence ID" value="OGI94956.1"/>
    <property type="molecule type" value="Genomic_DNA"/>
</dbReference>
<dbReference type="STRING" id="1801773.A3A03_02160"/>
<reference evidence="1 2" key="1">
    <citation type="journal article" date="2016" name="Nat. Commun.">
        <title>Thousands of microbial genomes shed light on interconnected biogeochemical processes in an aquifer system.</title>
        <authorList>
            <person name="Anantharaman K."/>
            <person name="Brown C.T."/>
            <person name="Hug L.A."/>
            <person name="Sharon I."/>
            <person name="Castelle C.J."/>
            <person name="Probst A.J."/>
            <person name="Thomas B.C."/>
            <person name="Singh A."/>
            <person name="Wilkins M.J."/>
            <person name="Karaoz U."/>
            <person name="Brodie E.L."/>
            <person name="Williams K.H."/>
            <person name="Hubbard S.S."/>
            <person name="Banfield J.F."/>
        </authorList>
    </citation>
    <scope>NUCLEOTIDE SEQUENCE [LARGE SCALE GENOMIC DNA]</scope>
</reference>
<proteinExistence type="predicted"/>
<dbReference type="Proteomes" id="UP000176629">
    <property type="component" value="Unassembled WGS sequence"/>
</dbReference>
<evidence type="ECO:0000313" key="2">
    <source>
        <dbReference type="Proteomes" id="UP000176629"/>
    </source>
</evidence>
<gene>
    <name evidence="1" type="ORF">A3A03_02160</name>
</gene>
<protein>
    <submittedName>
        <fullName evidence="1">Uncharacterized protein</fullName>
    </submittedName>
</protein>
<dbReference type="AlphaFoldDB" id="A0A1F6XLE6"/>
<evidence type="ECO:0000313" key="1">
    <source>
        <dbReference type="EMBL" id="OGI94956.1"/>
    </source>
</evidence>
<sequence>MNNLTLKNRTKEINYEKNLRKLLGWEDSDARILRKSAGMLKGVLKKSGVAYQREMRKEWETRVKKLERLSKK</sequence>
<name>A0A1F6XLE6_9BACT</name>
<comment type="caution">
    <text evidence="1">The sequence shown here is derived from an EMBL/GenBank/DDBJ whole genome shotgun (WGS) entry which is preliminary data.</text>
</comment>
<organism evidence="1 2">
    <name type="scientific">Candidatus Nomurabacteria bacterium RIFCSPLOWO2_01_FULL_40_18</name>
    <dbReference type="NCBI Taxonomy" id="1801773"/>
    <lineage>
        <taxon>Bacteria</taxon>
        <taxon>Candidatus Nomuraibacteriota</taxon>
    </lineage>
</organism>